<dbReference type="AlphaFoldDB" id="A0A0B4CAB2"/>
<reference evidence="2 3" key="1">
    <citation type="submission" date="2014-12" db="EMBL/GenBank/DDBJ databases">
        <title>Genome sequencing of Brevundimonas nasdae TPW30.</title>
        <authorList>
            <person name="Tan P.W."/>
            <person name="Chan K.-G."/>
        </authorList>
    </citation>
    <scope>NUCLEOTIDE SEQUENCE [LARGE SCALE GENOMIC DNA]</scope>
    <source>
        <strain evidence="2 3">TPW30</strain>
    </source>
</reference>
<organism evidence="2 3">
    <name type="scientific">Brevundimonas nasdae</name>
    <dbReference type="NCBI Taxonomy" id="172043"/>
    <lineage>
        <taxon>Bacteria</taxon>
        <taxon>Pseudomonadati</taxon>
        <taxon>Pseudomonadota</taxon>
        <taxon>Alphaproteobacteria</taxon>
        <taxon>Caulobacterales</taxon>
        <taxon>Caulobacteraceae</taxon>
        <taxon>Brevundimonas</taxon>
    </lineage>
</organism>
<dbReference type="Proteomes" id="UP000031166">
    <property type="component" value="Unassembled WGS sequence"/>
</dbReference>
<proteinExistence type="predicted"/>
<protein>
    <submittedName>
        <fullName evidence="2">Uncharacterized protein</fullName>
    </submittedName>
</protein>
<evidence type="ECO:0000313" key="2">
    <source>
        <dbReference type="EMBL" id="KIC58089.1"/>
    </source>
</evidence>
<evidence type="ECO:0000256" key="1">
    <source>
        <dbReference type="SAM" id="MobiDB-lite"/>
    </source>
</evidence>
<feature type="compositionally biased region" description="Basic residues" evidence="1">
    <location>
        <begin position="9"/>
        <end position="18"/>
    </location>
</feature>
<name>A0A0B4CAB2_9CAUL</name>
<dbReference type="EMBL" id="JWSY01000013">
    <property type="protein sequence ID" value="KIC58089.1"/>
    <property type="molecule type" value="Genomic_DNA"/>
</dbReference>
<accession>A0A0B4CAB2</accession>
<feature type="region of interest" description="Disordered" evidence="1">
    <location>
        <begin position="1"/>
        <end position="24"/>
    </location>
</feature>
<gene>
    <name evidence="2" type="ORF">RM53_09070</name>
</gene>
<sequence length="154" mass="17806">MEPKPPRASARHRRRPKSSRLADISAARRLRGFRSRDRTWREPTRKALRSRRRCLTRLQVGYPRPPVGLRDRCARECRRPRPPALFGQIVIDHLNAQSELTLSRRLRAMSSAINLSNTSLLSSRTKKKSAPWVLVRSKPASILRDANRRGALVW</sequence>
<comment type="caution">
    <text evidence="2">The sequence shown here is derived from an EMBL/GenBank/DDBJ whole genome shotgun (WGS) entry which is preliminary data.</text>
</comment>
<evidence type="ECO:0000313" key="3">
    <source>
        <dbReference type="Proteomes" id="UP000031166"/>
    </source>
</evidence>